<feature type="compositionally biased region" description="Polar residues" evidence="1">
    <location>
        <begin position="123"/>
        <end position="140"/>
    </location>
</feature>
<dbReference type="EMBL" id="KZ559553">
    <property type="protein sequence ID" value="PLN79942.1"/>
    <property type="molecule type" value="Genomic_DNA"/>
</dbReference>
<dbReference type="OrthoDB" id="4447675at2759"/>
<evidence type="ECO:0000256" key="1">
    <source>
        <dbReference type="SAM" id="MobiDB-lite"/>
    </source>
</evidence>
<proteinExistence type="predicted"/>
<accession>A0A2J5HRL3</accession>
<name>A0A2J5HRL3_9EURO</name>
<gene>
    <name evidence="2" type="ORF">BDW42DRAFT_171874</name>
</gene>
<feature type="region of interest" description="Disordered" evidence="1">
    <location>
        <begin position="1"/>
        <end position="140"/>
    </location>
</feature>
<evidence type="ECO:0000313" key="2">
    <source>
        <dbReference type="EMBL" id="PLN79942.1"/>
    </source>
</evidence>
<dbReference type="AlphaFoldDB" id="A0A2J5HRL3"/>
<feature type="compositionally biased region" description="Basic and acidic residues" evidence="1">
    <location>
        <begin position="46"/>
        <end position="55"/>
    </location>
</feature>
<reference evidence="3" key="1">
    <citation type="submission" date="2017-12" db="EMBL/GenBank/DDBJ databases">
        <authorList>
            <consortium name="DOE Joint Genome Institute"/>
            <person name="Mondo S.J."/>
            <person name="Kjaerbolling I."/>
            <person name="Vesth T.C."/>
            <person name="Frisvad J.C."/>
            <person name="Nybo J.L."/>
            <person name="Theobald S."/>
            <person name="Kuo A."/>
            <person name="Bowyer P."/>
            <person name="Matsuda Y."/>
            <person name="Lyhne E.K."/>
            <person name="Kogle M.E."/>
            <person name="Clum A."/>
            <person name="Lipzen A."/>
            <person name="Salamov A."/>
            <person name="Ngan C.Y."/>
            <person name="Daum C."/>
            <person name="Chiniquy J."/>
            <person name="Barry K."/>
            <person name="LaButti K."/>
            <person name="Haridas S."/>
            <person name="Simmons B.A."/>
            <person name="Magnuson J.K."/>
            <person name="Mortensen U.H."/>
            <person name="Larsen T.O."/>
            <person name="Grigoriev I.V."/>
            <person name="Baker S.E."/>
            <person name="Andersen M.R."/>
            <person name="Nordberg H.P."/>
            <person name="Cantor M.N."/>
            <person name="Hua S.X."/>
        </authorList>
    </citation>
    <scope>NUCLEOTIDE SEQUENCE [LARGE SCALE GENOMIC DNA]</scope>
    <source>
        <strain evidence="3">IBT 19404</strain>
    </source>
</reference>
<protein>
    <submittedName>
        <fullName evidence="2">Uncharacterized protein</fullName>
    </submittedName>
</protein>
<feature type="compositionally biased region" description="Basic and acidic residues" evidence="1">
    <location>
        <begin position="74"/>
        <end position="92"/>
    </location>
</feature>
<organism evidence="2 3">
    <name type="scientific">Aspergillus taichungensis</name>
    <dbReference type="NCBI Taxonomy" id="482145"/>
    <lineage>
        <taxon>Eukaryota</taxon>
        <taxon>Fungi</taxon>
        <taxon>Dikarya</taxon>
        <taxon>Ascomycota</taxon>
        <taxon>Pezizomycotina</taxon>
        <taxon>Eurotiomycetes</taxon>
        <taxon>Eurotiomycetidae</taxon>
        <taxon>Eurotiales</taxon>
        <taxon>Aspergillaceae</taxon>
        <taxon>Aspergillus</taxon>
        <taxon>Aspergillus subgen. Circumdati</taxon>
    </lineage>
</organism>
<sequence>MDIVQKFGHLKRDPRTGRRTSSAQAEEEAALKQRAFNCLLGNFGRPDNDHPDRRSSGASNMAGMIYAAQQNAQVERDTTPSMPRDSRNESHVNDTASREGSSPDIDDDLSRQAINPGEGEGISPTNTGPTYRDTNPPSYTTINETTYCPDNAVRESTYYSDNAVRETVTTEYVPGAPGIIRPI</sequence>
<dbReference type="Proteomes" id="UP000235023">
    <property type="component" value="Unassembled WGS sequence"/>
</dbReference>
<keyword evidence="3" id="KW-1185">Reference proteome</keyword>
<evidence type="ECO:0000313" key="3">
    <source>
        <dbReference type="Proteomes" id="UP000235023"/>
    </source>
</evidence>